<feature type="compositionally biased region" description="Basic and acidic residues" evidence="1">
    <location>
        <begin position="365"/>
        <end position="378"/>
    </location>
</feature>
<feature type="compositionally biased region" description="Low complexity" evidence="1">
    <location>
        <begin position="210"/>
        <end position="223"/>
    </location>
</feature>
<feature type="region of interest" description="Disordered" evidence="1">
    <location>
        <begin position="512"/>
        <end position="547"/>
    </location>
</feature>
<protein>
    <recommendedName>
        <fullName evidence="5">Serine-rich protein</fullName>
    </recommendedName>
</protein>
<feature type="compositionally biased region" description="Low complexity" evidence="1">
    <location>
        <begin position="128"/>
        <end position="157"/>
    </location>
</feature>
<gene>
    <name evidence="3" type="ORF">BDV95DRAFT_624725</name>
</gene>
<keyword evidence="2" id="KW-0812">Transmembrane</keyword>
<organism evidence="3 4">
    <name type="scientific">Massariosphaeria phaeospora</name>
    <dbReference type="NCBI Taxonomy" id="100035"/>
    <lineage>
        <taxon>Eukaryota</taxon>
        <taxon>Fungi</taxon>
        <taxon>Dikarya</taxon>
        <taxon>Ascomycota</taxon>
        <taxon>Pezizomycotina</taxon>
        <taxon>Dothideomycetes</taxon>
        <taxon>Pleosporomycetidae</taxon>
        <taxon>Pleosporales</taxon>
        <taxon>Pleosporales incertae sedis</taxon>
        <taxon>Massariosphaeria</taxon>
    </lineage>
</organism>
<feature type="compositionally biased region" description="Polar residues" evidence="1">
    <location>
        <begin position="276"/>
        <end position="288"/>
    </location>
</feature>
<evidence type="ECO:0000256" key="2">
    <source>
        <dbReference type="SAM" id="Phobius"/>
    </source>
</evidence>
<feature type="compositionally biased region" description="Basic and acidic residues" evidence="1">
    <location>
        <begin position="225"/>
        <end position="235"/>
    </location>
</feature>
<comment type="caution">
    <text evidence="3">The sequence shown here is derived from an EMBL/GenBank/DDBJ whole genome shotgun (WGS) entry which is preliminary data.</text>
</comment>
<dbReference type="EMBL" id="JAADJZ010000001">
    <property type="protein sequence ID" value="KAF2878172.1"/>
    <property type="molecule type" value="Genomic_DNA"/>
</dbReference>
<feature type="region of interest" description="Disordered" evidence="1">
    <location>
        <begin position="354"/>
        <end position="491"/>
    </location>
</feature>
<name>A0A7C8IJP1_9PLEO</name>
<evidence type="ECO:0000256" key="1">
    <source>
        <dbReference type="SAM" id="MobiDB-lite"/>
    </source>
</evidence>
<feature type="transmembrane region" description="Helical" evidence="2">
    <location>
        <begin position="695"/>
        <end position="714"/>
    </location>
</feature>
<feature type="compositionally biased region" description="Low complexity" evidence="1">
    <location>
        <begin position="410"/>
        <end position="426"/>
    </location>
</feature>
<feature type="transmembrane region" description="Helical" evidence="2">
    <location>
        <begin position="629"/>
        <end position="648"/>
    </location>
</feature>
<dbReference type="Proteomes" id="UP000481861">
    <property type="component" value="Unassembled WGS sequence"/>
</dbReference>
<feature type="compositionally biased region" description="Polar residues" evidence="1">
    <location>
        <begin position="379"/>
        <end position="388"/>
    </location>
</feature>
<proteinExistence type="predicted"/>
<accession>A0A7C8IJP1</accession>
<keyword evidence="2" id="KW-1133">Transmembrane helix</keyword>
<evidence type="ECO:0000313" key="4">
    <source>
        <dbReference type="Proteomes" id="UP000481861"/>
    </source>
</evidence>
<evidence type="ECO:0000313" key="3">
    <source>
        <dbReference type="EMBL" id="KAF2878172.1"/>
    </source>
</evidence>
<feature type="compositionally biased region" description="Polar residues" evidence="1">
    <location>
        <begin position="1"/>
        <end position="17"/>
    </location>
</feature>
<reference evidence="3 4" key="1">
    <citation type="submission" date="2020-01" db="EMBL/GenBank/DDBJ databases">
        <authorList>
            <consortium name="DOE Joint Genome Institute"/>
            <person name="Haridas S."/>
            <person name="Albert R."/>
            <person name="Binder M."/>
            <person name="Bloem J."/>
            <person name="Labutti K."/>
            <person name="Salamov A."/>
            <person name="Andreopoulos B."/>
            <person name="Baker S.E."/>
            <person name="Barry K."/>
            <person name="Bills G."/>
            <person name="Bluhm B.H."/>
            <person name="Cannon C."/>
            <person name="Castanera R."/>
            <person name="Culley D.E."/>
            <person name="Daum C."/>
            <person name="Ezra D."/>
            <person name="Gonzalez J.B."/>
            <person name="Henrissat B."/>
            <person name="Kuo A."/>
            <person name="Liang C."/>
            <person name="Lipzen A."/>
            <person name="Lutzoni F."/>
            <person name="Magnuson J."/>
            <person name="Mondo S."/>
            <person name="Nolan M."/>
            <person name="Ohm R."/>
            <person name="Pangilinan J."/>
            <person name="Park H.-J.H."/>
            <person name="Ramirez L."/>
            <person name="Alfaro M."/>
            <person name="Sun H."/>
            <person name="Tritt A."/>
            <person name="Yoshinaga Y."/>
            <person name="Zwiers L.-H.L."/>
            <person name="Turgeon B.G."/>
            <person name="Goodwin S.B."/>
            <person name="Spatafora J.W."/>
            <person name="Crous P.W."/>
            <person name="Grigoriev I.V."/>
        </authorList>
    </citation>
    <scope>NUCLEOTIDE SEQUENCE [LARGE SCALE GENOMIC DNA]</scope>
    <source>
        <strain evidence="3 4">CBS 611.86</strain>
    </source>
</reference>
<feature type="compositionally biased region" description="Polar residues" evidence="1">
    <location>
        <begin position="354"/>
        <end position="364"/>
    </location>
</feature>
<dbReference type="AlphaFoldDB" id="A0A7C8IJP1"/>
<feature type="compositionally biased region" description="Basic and acidic residues" evidence="1">
    <location>
        <begin position="439"/>
        <end position="452"/>
    </location>
</feature>
<keyword evidence="4" id="KW-1185">Reference proteome</keyword>
<feature type="region of interest" description="Disordered" evidence="1">
    <location>
        <begin position="1"/>
        <end position="309"/>
    </location>
</feature>
<feature type="compositionally biased region" description="Low complexity" evidence="1">
    <location>
        <begin position="22"/>
        <end position="36"/>
    </location>
</feature>
<feature type="compositionally biased region" description="Basic and acidic residues" evidence="1">
    <location>
        <begin position="389"/>
        <end position="403"/>
    </location>
</feature>
<dbReference type="OrthoDB" id="4153178at2759"/>
<sequence>MSSVQTASRSKSPTTSLLARAPKFSPPTSRSTSPARKPLHERTNSQTNQYSGPTIRIVEDPGVDVYSKTPFPSQPSQILPPRNAPGYAFERRGSRVSDRSPVANAVAKIEAHHSLVPKSLQPKRARHSTSTSTSDADTLVASSFSPSSSRFSQSSTPPSSPPTEIFNKEKGLAVLEEIPSPPQKSTIRAVIPSSPPGADSPEGHALTPRASAASLASTVSADSPTQRKTDHKRDSSSLSQHIPKGHTHTLSSGSDKKKQASSNINIAPRQPILRASTESFTYSESSIISIVGERPRSSSQPSPTIHEARHATIASGVQVHFPVVRAPSASSLWAESQEIPSISSRMTNRAQVHQWSSQLSTIPSESERGSHSIERRSQFSEGASGSQPRSHDDHAGNGREYVPKRRQTISSISSSDNVSSAVTESSAVPLPLFSPITRPSDKGRESDEHHDTISPLQSPPLRLKRSGFLRRHDSDSRSNSSRPGSAQSDLSTFVASTIPAWARVYYRRGERSSMGAPDSATESSDSLRVPTAHSGRTNTPSDFNFPLSIYRPRNRPHERTSQPDMVSIYSGPVEQEIYVIGPHRRPMTEPFTPRLRQDRRSTARLSAWKAPSFDDSLGTLFFSRQNRQIWMFCLGFIFPFAWMIASFLPLPPSPEMVEHATPSQIDLERQFATRLGPIDDRSFQKASWWRNLNRIMSAIGTLLVGAIIALAIFASRMA</sequence>
<feature type="compositionally biased region" description="Low complexity" evidence="1">
    <location>
        <begin position="477"/>
        <end position="488"/>
    </location>
</feature>
<feature type="compositionally biased region" description="Basic and acidic residues" evidence="1">
    <location>
        <begin position="89"/>
        <end position="98"/>
    </location>
</feature>
<evidence type="ECO:0008006" key="5">
    <source>
        <dbReference type="Google" id="ProtNLM"/>
    </source>
</evidence>
<keyword evidence="2" id="KW-0472">Membrane</keyword>